<dbReference type="KEGG" id="rev:HUE57_14565"/>
<dbReference type="RefSeq" id="WP_174673435.1">
    <property type="nucleotide sequence ID" value="NZ_CP054491.1"/>
</dbReference>
<accession>A0A6N0HYC2</accession>
<dbReference type="Proteomes" id="UP000509658">
    <property type="component" value="Chromosome"/>
</dbReference>
<dbReference type="Gene3D" id="3.30.450.20">
    <property type="entry name" value="PAS domain"/>
    <property type="match status" value="1"/>
</dbReference>
<evidence type="ECO:0000259" key="1">
    <source>
        <dbReference type="Pfam" id="PF08447"/>
    </source>
</evidence>
<protein>
    <submittedName>
        <fullName evidence="2">PAS domain-containing protein</fullName>
    </submittedName>
</protein>
<dbReference type="EMBL" id="CP054491">
    <property type="protein sequence ID" value="QKQ27364.1"/>
    <property type="molecule type" value="Genomic_DNA"/>
</dbReference>
<evidence type="ECO:0000313" key="3">
    <source>
        <dbReference type="Proteomes" id="UP000509658"/>
    </source>
</evidence>
<feature type="domain" description="PAS fold-3" evidence="1">
    <location>
        <begin position="3"/>
        <end position="34"/>
    </location>
</feature>
<evidence type="ECO:0000313" key="2">
    <source>
        <dbReference type="EMBL" id="QKQ27364.1"/>
    </source>
</evidence>
<organism evidence="2 3">
    <name type="scientific">Candidatus Reidiella endopervernicosa</name>
    <dbReference type="NCBI Taxonomy" id="2738883"/>
    <lineage>
        <taxon>Bacteria</taxon>
        <taxon>Pseudomonadati</taxon>
        <taxon>Pseudomonadota</taxon>
        <taxon>Gammaproteobacteria</taxon>
        <taxon>Candidatus Reidiella</taxon>
    </lineage>
</organism>
<dbReference type="InterPro" id="IPR035965">
    <property type="entry name" value="PAS-like_dom_sf"/>
</dbReference>
<keyword evidence="3" id="KW-1185">Reference proteome</keyword>
<dbReference type="InterPro" id="IPR013655">
    <property type="entry name" value="PAS_fold_3"/>
</dbReference>
<name>A0A6N0HYC2_9GAMM</name>
<proteinExistence type="predicted"/>
<reference evidence="2 3" key="1">
    <citation type="submission" date="2020-05" db="EMBL/GenBank/DDBJ databases">
        <title>Horizontal transmission and recombination maintain forever young bacterial symbiont genomes.</title>
        <authorList>
            <person name="Russell S.L."/>
            <person name="Pepper-Tunick E."/>
            <person name="Svedberg J."/>
            <person name="Byrne A."/>
            <person name="Ruelas Castillo J."/>
            <person name="Vollmers C."/>
            <person name="Beinart R.A."/>
            <person name="Corbett-Detig R."/>
        </authorList>
    </citation>
    <scope>NUCLEOTIDE SEQUENCE [LARGE SCALE GENOMIC DNA]</scope>
    <source>
        <strain evidence="2">Santa_Monica_outfall</strain>
    </source>
</reference>
<sequence length="42" mass="5029">MCQLLHKGEDHDFEYRFLHADGHSIWVRDIVSVEMKESIPRC</sequence>
<gene>
    <name evidence="2" type="ORF">HUE57_14565</name>
</gene>
<dbReference type="SUPFAM" id="SSF55785">
    <property type="entry name" value="PYP-like sensor domain (PAS domain)"/>
    <property type="match status" value="1"/>
</dbReference>
<dbReference type="AlphaFoldDB" id="A0A6N0HYC2"/>
<dbReference type="Pfam" id="PF08447">
    <property type="entry name" value="PAS_3"/>
    <property type="match status" value="1"/>
</dbReference>